<protein>
    <recommendedName>
        <fullName evidence="10">GOLD domain-containing protein</fullName>
    </recommendedName>
</protein>
<dbReference type="CTD" id="146456"/>
<dbReference type="GO" id="GO:0005789">
    <property type="term" value="C:endoplasmic reticulum membrane"/>
    <property type="evidence" value="ECO:0007669"/>
    <property type="project" value="UniProtKB-SubCell"/>
</dbReference>
<feature type="transmembrane region" description="Helical" evidence="9">
    <location>
        <begin position="233"/>
        <end position="252"/>
    </location>
</feature>
<dbReference type="AlphaFoldDB" id="A0AAQ4QJM5"/>
<dbReference type="GeneTree" id="ENSGT00390000010961"/>
<feature type="domain" description="GOLD" evidence="10">
    <location>
        <begin position="73"/>
        <end position="158"/>
    </location>
</feature>
<reference evidence="11" key="2">
    <citation type="submission" date="2025-08" db="UniProtKB">
        <authorList>
            <consortium name="Ensembl"/>
        </authorList>
    </citation>
    <scope>IDENTIFICATION</scope>
</reference>
<proteinExistence type="inferred from homology"/>
<comment type="similarity">
    <text evidence="2 8">Belongs to the EMP24/GP25L family.</text>
</comment>
<dbReference type="RefSeq" id="XP_040018986.1">
    <property type="nucleotide sequence ID" value="XM_040163052.1"/>
</dbReference>
<dbReference type="GeneID" id="120809332"/>
<evidence type="ECO:0000313" key="12">
    <source>
        <dbReference type="Proteomes" id="UP000007635"/>
    </source>
</evidence>
<evidence type="ECO:0000256" key="9">
    <source>
        <dbReference type="SAM" id="Phobius"/>
    </source>
</evidence>
<evidence type="ECO:0000256" key="5">
    <source>
        <dbReference type="ARBA" id="ARBA00022824"/>
    </source>
</evidence>
<organism evidence="11 12">
    <name type="scientific">Gasterosteus aculeatus aculeatus</name>
    <name type="common">three-spined stickleback</name>
    <dbReference type="NCBI Taxonomy" id="481459"/>
    <lineage>
        <taxon>Eukaryota</taxon>
        <taxon>Metazoa</taxon>
        <taxon>Chordata</taxon>
        <taxon>Craniata</taxon>
        <taxon>Vertebrata</taxon>
        <taxon>Euteleostomi</taxon>
        <taxon>Actinopterygii</taxon>
        <taxon>Neopterygii</taxon>
        <taxon>Teleostei</taxon>
        <taxon>Neoteleostei</taxon>
        <taxon>Acanthomorphata</taxon>
        <taxon>Eupercaria</taxon>
        <taxon>Perciformes</taxon>
        <taxon>Cottioidei</taxon>
        <taxon>Gasterosteales</taxon>
        <taxon>Gasterosteidae</taxon>
        <taxon>Gasterosteus</taxon>
    </lineage>
</organism>
<name>A0AAQ4QJM5_GASAC</name>
<dbReference type="InterPro" id="IPR015720">
    <property type="entry name" value="Emp24-like"/>
</dbReference>
<evidence type="ECO:0000256" key="4">
    <source>
        <dbReference type="ARBA" id="ARBA00022729"/>
    </source>
</evidence>
<keyword evidence="4" id="KW-0732">Signal</keyword>
<keyword evidence="3 8" id="KW-0812">Transmembrane</keyword>
<evidence type="ECO:0000256" key="3">
    <source>
        <dbReference type="ARBA" id="ARBA00022692"/>
    </source>
</evidence>
<dbReference type="InterPro" id="IPR009038">
    <property type="entry name" value="GOLD_dom"/>
</dbReference>
<keyword evidence="7 9" id="KW-0472">Membrane</keyword>
<evidence type="ECO:0000256" key="7">
    <source>
        <dbReference type="ARBA" id="ARBA00023136"/>
    </source>
</evidence>
<evidence type="ECO:0000256" key="8">
    <source>
        <dbReference type="RuleBase" id="RU003827"/>
    </source>
</evidence>
<sequence>MILRGPETLFLPAELTFPDMPSGITSSFLLLVAVLGPVGGGPQTGLRPDMTDQELFWGTDQYDFSVVLPAAGLECFWHFAHRGERFYLSFMVQWVTGVGHDRHLSVTVNAPSSELVSTVDDAKGQINFEAQKTGFYQMCFSNFHNRFATMQVFLSFGVYYDGYQEPTKRREEENKKKEEASKDLNNTLSFIKDATHKVENHVFHIFRYYNFGRMRRSADYFLLLSNSRYVTRWSVALSLLVVTSGYLQLLFLRRLFVTRAGGAEEEKPRC</sequence>
<keyword evidence="5" id="KW-0256">Endoplasmic reticulum</keyword>
<reference evidence="11 12" key="1">
    <citation type="journal article" date="2021" name="G3 (Bethesda)">
        <title>Improved contiguity of the threespine stickleback genome using long-read sequencing.</title>
        <authorList>
            <person name="Nath S."/>
            <person name="Shaw D.E."/>
            <person name="White M.A."/>
        </authorList>
    </citation>
    <scope>NUCLEOTIDE SEQUENCE [LARGE SCALE GENOMIC DNA]</scope>
    <source>
        <strain evidence="11 12">Lake Benthic</strain>
    </source>
</reference>
<dbReference type="KEGG" id="gat:120809332"/>
<keyword evidence="12" id="KW-1185">Reference proteome</keyword>
<dbReference type="PANTHER" id="PTHR22811">
    <property type="entry name" value="TRANSMEMBRANE EMP24 DOMAIN-CONTAINING PROTEIN"/>
    <property type="match status" value="1"/>
</dbReference>
<dbReference type="Pfam" id="PF01105">
    <property type="entry name" value="EMP24_GP25L"/>
    <property type="match status" value="1"/>
</dbReference>
<evidence type="ECO:0000256" key="6">
    <source>
        <dbReference type="ARBA" id="ARBA00022989"/>
    </source>
</evidence>
<evidence type="ECO:0000256" key="1">
    <source>
        <dbReference type="ARBA" id="ARBA00004115"/>
    </source>
</evidence>
<evidence type="ECO:0000256" key="2">
    <source>
        <dbReference type="ARBA" id="ARBA00007104"/>
    </source>
</evidence>
<accession>A0AAQ4QJM5</accession>
<dbReference type="Ensembl" id="ENSGACT00000076532.1">
    <property type="protein sequence ID" value="ENSGACP00000051484.1"/>
    <property type="gene ID" value="ENSGACG00000035356.1"/>
</dbReference>
<dbReference type="PROSITE" id="PS50866">
    <property type="entry name" value="GOLD"/>
    <property type="match status" value="1"/>
</dbReference>
<reference evidence="11" key="3">
    <citation type="submission" date="2025-09" db="UniProtKB">
        <authorList>
            <consortium name="Ensembl"/>
        </authorList>
    </citation>
    <scope>IDENTIFICATION</scope>
</reference>
<dbReference type="SMART" id="SM01190">
    <property type="entry name" value="EMP24_GP25L"/>
    <property type="match status" value="1"/>
</dbReference>
<keyword evidence="6 9" id="KW-1133">Transmembrane helix</keyword>
<comment type="subcellular location">
    <subcellularLocation>
        <location evidence="1">Endoplasmic reticulum membrane</location>
        <topology evidence="1">Single-pass type I membrane protein</topology>
    </subcellularLocation>
    <subcellularLocation>
        <location evidence="8">Membrane</location>
        <topology evidence="8">Single-pass type I membrane protein</topology>
    </subcellularLocation>
</comment>
<evidence type="ECO:0000259" key="10">
    <source>
        <dbReference type="PROSITE" id="PS50866"/>
    </source>
</evidence>
<dbReference type="Proteomes" id="UP000007635">
    <property type="component" value="Chromosome XIX"/>
</dbReference>
<evidence type="ECO:0000313" key="11">
    <source>
        <dbReference type="Ensembl" id="ENSGACP00000051484.1"/>
    </source>
</evidence>